<proteinExistence type="predicted"/>
<gene>
    <name evidence="2" type="ORF">BHC54_00235</name>
</gene>
<feature type="chain" id="PRO_5014912628" description="Peptidase A2 domain-containing protein" evidence="1">
    <location>
        <begin position="21"/>
        <end position="304"/>
    </location>
</feature>
<evidence type="ECO:0008006" key="4">
    <source>
        <dbReference type="Google" id="ProtNLM"/>
    </source>
</evidence>
<dbReference type="EMBL" id="MEIL01000001">
    <property type="protein sequence ID" value="PIT42331.1"/>
    <property type="molecule type" value="Genomic_DNA"/>
</dbReference>
<reference evidence="2" key="1">
    <citation type="journal article" date="2017" name="MBio">
        <title>Type VI secretion-mediated competition in the bee gut microbiome.</title>
        <authorList>
            <person name="Steele M.I."/>
            <person name="Kwong W.K."/>
            <person name="Powell J.E."/>
            <person name="Whiteley M."/>
            <person name="Moran N.A."/>
        </authorList>
    </citation>
    <scope>NUCLEOTIDE SEQUENCE [LARGE SCALE GENOMIC DNA]</scope>
    <source>
        <strain evidence="2">WkB273</strain>
    </source>
</reference>
<dbReference type="InterPro" id="IPR021109">
    <property type="entry name" value="Peptidase_aspartic_dom_sf"/>
</dbReference>
<dbReference type="SUPFAM" id="SSF50630">
    <property type="entry name" value="Acid proteases"/>
    <property type="match status" value="1"/>
</dbReference>
<keyword evidence="1" id="KW-0732">Signal</keyword>
<feature type="signal peptide" evidence="1">
    <location>
        <begin position="1"/>
        <end position="20"/>
    </location>
</feature>
<organism evidence="2 3">
    <name type="scientific">Snodgrassella alvi</name>
    <dbReference type="NCBI Taxonomy" id="1196083"/>
    <lineage>
        <taxon>Bacteria</taxon>
        <taxon>Pseudomonadati</taxon>
        <taxon>Pseudomonadota</taxon>
        <taxon>Betaproteobacteria</taxon>
        <taxon>Neisseriales</taxon>
        <taxon>Neisseriaceae</taxon>
        <taxon>Snodgrassella</taxon>
    </lineage>
</organism>
<evidence type="ECO:0000256" key="1">
    <source>
        <dbReference type="SAM" id="SignalP"/>
    </source>
</evidence>
<comment type="caution">
    <text evidence="2">The sequence shown here is derived from an EMBL/GenBank/DDBJ whole genome shotgun (WGS) entry which is preliminary data.</text>
</comment>
<evidence type="ECO:0000313" key="3">
    <source>
        <dbReference type="Proteomes" id="UP000230202"/>
    </source>
</evidence>
<dbReference type="RefSeq" id="WP_100151398.1">
    <property type="nucleotide sequence ID" value="NZ_MEIL01000001.1"/>
</dbReference>
<accession>A0A2N9XA10</accession>
<name>A0A2N9XA10_9NEIS</name>
<dbReference type="Proteomes" id="UP000230202">
    <property type="component" value="Unassembled WGS sequence"/>
</dbReference>
<sequence>MRLKCFTSLVILAISKTALAQEIQLPLTFIKDINIPEVVLKINGKPEKFILDTGSQTALHLPLNTLKQLPETIQIPTTNKSLDLSGKIKESDQFLIKHLNINGLEFQNIEAMELKPWGWNYSSNPEQKKPPVPDESIPVVGLTLFQDHILTLDMAHRKIIIDDRNNPNRLSHQWTVFPYKIHPKEGMVIKFTDQKKTYNLILDTGASMSFLKGTSRSEKLSNSKKITTDNTEKTTLRLNKRGYPITVKIYPDNPTIRKIPVRAAIMDGMPAEFESDGLLGVDFLQKYSVRIDQKNHQLWIKPAF</sequence>
<keyword evidence="3" id="KW-1185">Reference proteome</keyword>
<protein>
    <recommendedName>
        <fullName evidence="4">Peptidase A2 domain-containing protein</fullName>
    </recommendedName>
</protein>
<dbReference type="AlphaFoldDB" id="A0A2N9XA10"/>
<dbReference type="Gene3D" id="2.40.70.10">
    <property type="entry name" value="Acid Proteases"/>
    <property type="match status" value="1"/>
</dbReference>
<evidence type="ECO:0000313" key="2">
    <source>
        <dbReference type="EMBL" id="PIT42331.1"/>
    </source>
</evidence>